<protein>
    <recommendedName>
        <fullName evidence="3">PWI domain-containing protein</fullName>
    </recommendedName>
</protein>
<feature type="compositionally biased region" description="Low complexity" evidence="2">
    <location>
        <begin position="192"/>
        <end position="204"/>
    </location>
</feature>
<dbReference type="GO" id="GO:0048024">
    <property type="term" value="P:regulation of mRNA splicing, via spliceosome"/>
    <property type="evidence" value="ECO:0007669"/>
    <property type="project" value="TreeGrafter"/>
</dbReference>
<evidence type="ECO:0000256" key="2">
    <source>
        <dbReference type="SAM" id="MobiDB-lite"/>
    </source>
</evidence>
<dbReference type="InterPro" id="IPR002483">
    <property type="entry name" value="PWI_dom"/>
</dbReference>
<feature type="compositionally biased region" description="Basic residues" evidence="2">
    <location>
        <begin position="259"/>
        <end position="282"/>
    </location>
</feature>
<proteinExistence type="predicted"/>
<dbReference type="Pfam" id="PF01480">
    <property type="entry name" value="PWI"/>
    <property type="match status" value="1"/>
</dbReference>
<accession>A0AA85AR29</accession>
<dbReference type="PROSITE" id="PS51025">
    <property type="entry name" value="PWI"/>
    <property type="match status" value="1"/>
</dbReference>
<feature type="compositionally biased region" description="Low complexity" evidence="2">
    <location>
        <begin position="513"/>
        <end position="544"/>
    </location>
</feature>
<feature type="compositionally biased region" description="Low complexity" evidence="2">
    <location>
        <begin position="626"/>
        <end position="650"/>
    </location>
</feature>
<evidence type="ECO:0000259" key="3">
    <source>
        <dbReference type="PROSITE" id="PS51025"/>
    </source>
</evidence>
<dbReference type="GO" id="GO:0005681">
    <property type="term" value="C:spliceosomal complex"/>
    <property type="evidence" value="ECO:0007669"/>
    <property type="project" value="TreeGrafter"/>
</dbReference>
<dbReference type="InterPro" id="IPR036483">
    <property type="entry name" value="PWI_dom_sf"/>
</dbReference>
<dbReference type="PANTHER" id="PTHR23148">
    <property type="entry name" value="SERINE/ARGININE REGULATED NUCLEAR MATRIX PROTEIN"/>
    <property type="match status" value="1"/>
</dbReference>
<feature type="compositionally biased region" description="Basic residues" evidence="2">
    <location>
        <begin position="446"/>
        <end position="456"/>
    </location>
</feature>
<dbReference type="WBParaSite" id="SMTH1_102650.3">
    <property type="protein sequence ID" value="SMTH1_102650.3"/>
    <property type="gene ID" value="SMTH1_102650"/>
</dbReference>
<dbReference type="SUPFAM" id="SSF101233">
    <property type="entry name" value="PWI domain"/>
    <property type="match status" value="1"/>
</dbReference>
<feature type="compositionally biased region" description="Basic and acidic residues" evidence="2">
    <location>
        <begin position="457"/>
        <end position="471"/>
    </location>
</feature>
<dbReference type="AlphaFoldDB" id="A0AA85AR29"/>
<feature type="compositionally biased region" description="Basic residues" evidence="2">
    <location>
        <begin position="318"/>
        <end position="345"/>
    </location>
</feature>
<feature type="domain" description="PWI" evidence="3">
    <location>
        <begin position="28"/>
        <end position="127"/>
    </location>
</feature>
<feature type="compositionally biased region" description="Low complexity" evidence="2">
    <location>
        <begin position="604"/>
        <end position="618"/>
    </location>
</feature>
<dbReference type="Proteomes" id="UP000050791">
    <property type="component" value="Unassembled WGS sequence"/>
</dbReference>
<feature type="region of interest" description="Disordered" evidence="2">
    <location>
        <begin position="152"/>
        <end position="384"/>
    </location>
</feature>
<feature type="compositionally biased region" description="Basic and acidic residues" evidence="2">
    <location>
        <begin position="429"/>
        <end position="445"/>
    </location>
</feature>
<dbReference type="InterPro" id="IPR052225">
    <property type="entry name" value="Ser/Arg_repetitive_matrix"/>
</dbReference>
<feature type="region of interest" description="Disordered" evidence="2">
    <location>
        <begin position="413"/>
        <end position="702"/>
    </location>
</feature>
<reference evidence="5" key="1">
    <citation type="submission" date="2023-11" db="UniProtKB">
        <authorList>
            <consortium name="WormBaseParasite"/>
        </authorList>
    </citation>
    <scope>IDENTIFICATION</scope>
</reference>
<organism evidence="4 5">
    <name type="scientific">Schistosoma mattheei</name>
    <dbReference type="NCBI Taxonomy" id="31246"/>
    <lineage>
        <taxon>Eukaryota</taxon>
        <taxon>Metazoa</taxon>
        <taxon>Spiralia</taxon>
        <taxon>Lophotrochozoa</taxon>
        <taxon>Platyhelminthes</taxon>
        <taxon>Trematoda</taxon>
        <taxon>Digenea</taxon>
        <taxon>Strigeidida</taxon>
        <taxon>Schistosomatoidea</taxon>
        <taxon>Schistosomatidae</taxon>
        <taxon>Schistosoma</taxon>
    </lineage>
</organism>
<feature type="compositionally biased region" description="Basic and acidic residues" evidence="2">
    <location>
        <begin position="367"/>
        <end position="384"/>
    </location>
</feature>
<evidence type="ECO:0000256" key="1">
    <source>
        <dbReference type="ARBA" id="ARBA00022664"/>
    </source>
</evidence>
<dbReference type="GO" id="GO:0003723">
    <property type="term" value="F:RNA binding"/>
    <property type="evidence" value="ECO:0007669"/>
    <property type="project" value="TreeGrafter"/>
</dbReference>
<feature type="compositionally biased region" description="Polar residues" evidence="2">
    <location>
        <begin position="155"/>
        <end position="179"/>
    </location>
</feature>
<feature type="compositionally biased region" description="Basic and acidic residues" evidence="2">
    <location>
        <begin position="655"/>
        <end position="666"/>
    </location>
</feature>
<feature type="compositionally biased region" description="Basic and acidic residues" evidence="2">
    <location>
        <begin position="552"/>
        <end position="568"/>
    </location>
</feature>
<feature type="compositionally biased region" description="Basic residues" evidence="2">
    <location>
        <begin position="354"/>
        <end position="366"/>
    </location>
</feature>
<evidence type="ECO:0000313" key="5">
    <source>
        <dbReference type="WBParaSite" id="SMTH1_102650.3"/>
    </source>
</evidence>
<sequence>MTDAGFFKGTSAEQDARFADKKKKLMKTMKFGENLAQKVDMSKINLESIRPWIVKRITELLNFEDEVVCDYIFNQLEERHPDPKEIQINITGFLNSKNARVFLSELWDLLLSAMQTPDGVPAAFLEAKKEEIAKRQEDEKFVLEMRKRENELIQKGTNRTSNMSSEQIDNQKRVSSVKSNGVAESEEPETFTNRNRSTSRTASPAPQPPTTTTESREKLDGATSRTAHRDETSSSRSPEQHRRRRHHHHSPERCPVDTRRRRSHSRTRHRRQRSKSRSKLVQKPKSPVTDWRKDLMAGRRRSPPEMPESSYYGNEKRSKGHKHSKKHDKHRHGNSHSHKSHKRSPSHNADYYRPRKHAHNSGSRHHNIVEVNERDQRSGCFEQSRKDGFAENYRKYEGPDLPSHYDYRSSNRYRHDAESHGRNASPEPSRARDRESDWHLRDHDHRHSHHPSHIKRRETSSGHENLSFERRQYHRLPSPEGPSLPPNISKRPSDSRIIEGVPSKRTKREASASSSSSSTSSSSSSSSGSSSSNSSSSGSSSSNESESEGNGEESKKPQIKIPKKEPTHEGPALPPELEVSQPEGPALPPDVELAVEWSENPAHSGSTSPSSTTSGSSTGDEHSEESGSSSSDSDSGSSSSSGTGSSSSSESDNEANTKPHKSERNGKHPKSLGNHMSPEGPALPPTSSSNSHKMIDPHESVEEVLRRRALESLLRSSQKLRGSP</sequence>
<dbReference type="Gene3D" id="1.20.1390.10">
    <property type="entry name" value="PWI domain"/>
    <property type="match status" value="1"/>
</dbReference>
<keyword evidence="1" id="KW-0507">mRNA processing</keyword>
<dbReference type="GO" id="GO:0006397">
    <property type="term" value="P:mRNA processing"/>
    <property type="evidence" value="ECO:0007669"/>
    <property type="project" value="UniProtKB-KW"/>
</dbReference>
<feature type="compositionally biased region" description="Basic residues" evidence="2">
    <location>
        <begin position="241"/>
        <end position="250"/>
    </location>
</feature>
<feature type="compositionally biased region" description="Basic and acidic residues" evidence="2">
    <location>
        <begin position="693"/>
        <end position="702"/>
    </location>
</feature>
<dbReference type="SMART" id="SM00311">
    <property type="entry name" value="PWI"/>
    <property type="match status" value="1"/>
</dbReference>
<evidence type="ECO:0000313" key="4">
    <source>
        <dbReference type="Proteomes" id="UP000050791"/>
    </source>
</evidence>
<name>A0AA85AR29_9TREM</name>
<dbReference type="PANTHER" id="PTHR23148:SF0">
    <property type="entry name" value="SERINE_ARGININE REPETITIVE MATRIX PROTEIN 1"/>
    <property type="match status" value="1"/>
</dbReference>